<reference evidence="1" key="2">
    <citation type="journal article" date="2015" name="Fish Shellfish Immunol.">
        <title>Early steps in the European eel (Anguilla anguilla)-Vibrio vulnificus interaction in the gills: Role of the RtxA13 toxin.</title>
        <authorList>
            <person name="Callol A."/>
            <person name="Pajuelo D."/>
            <person name="Ebbesson L."/>
            <person name="Teles M."/>
            <person name="MacKenzie S."/>
            <person name="Amaro C."/>
        </authorList>
    </citation>
    <scope>NUCLEOTIDE SEQUENCE</scope>
</reference>
<reference evidence="1" key="1">
    <citation type="submission" date="2014-11" db="EMBL/GenBank/DDBJ databases">
        <authorList>
            <person name="Amaro Gonzalez C."/>
        </authorList>
    </citation>
    <scope>NUCLEOTIDE SEQUENCE</scope>
</reference>
<organism evidence="1">
    <name type="scientific">Anguilla anguilla</name>
    <name type="common">European freshwater eel</name>
    <name type="synonym">Muraena anguilla</name>
    <dbReference type="NCBI Taxonomy" id="7936"/>
    <lineage>
        <taxon>Eukaryota</taxon>
        <taxon>Metazoa</taxon>
        <taxon>Chordata</taxon>
        <taxon>Craniata</taxon>
        <taxon>Vertebrata</taxon>
        <taxon>Euteleostomi</taxon>
        <taxon>Actinopterygii</taxon>
        <taxon>Neopterygii</taxon>
        <taxon>Teleostei</taxon>
        <taxon>Anguilliformes</taxon>
        <taxon>Anguillidae</taxon>
        <taxon>Anguilla</taxon>
    </lineage>
</organism>
<proteinExistence type="predicted"/>
<name>A0A0E9X239_ANGAN</name>
<evidence type="ECO:0000313" key="1">
    <source>
        <dbReference type="EMBL" id="JAH95733.1"/>
    </source>
</evidence>
<protein>
    <submittedName>
        <fullName evidence="1">Uncharacterized protein</fullName>
    </submittedName>
</protein>
<sequence>MSSAGSALCLMSSSHELRSDNHFSHRSHLRHTLLPGIRHTLSDEVSEVTGYPSSGDVRSSVPVVHEKNIAVNSFLSNSFES</sequence>
<dbReference type="EMBL" id="GBXM01012844">
    <property type="protein sequence ID" value="JAH95733.1"/>
    <property type="molecule type" value="Transcribed_RNA"/>
</dbReference>
<dbReference type="AlphaFoldDB" id="A0A0E9X239"/>
<accession>A0A0E9X239</accession>